<accession>F8AGJ5</accession>
<evidence type="ECO:0000256" key="11">
    <source>
        <dbReference type="PIRSR" id="PIRSR036497-2"/>
    </source>
</evidence>
<dbReference type="KEGG" id="pya:PYCH_02670"/>
<comment type="similarity">
    <text evidence="3">Belongs to the homoserine dehydrogenase family.</text>
</comment>
<proteinExistence type="inferred from homology"/>
<dbReference type="GO" id="GO:0050661">
    <property type="term" value="F:NADP binding"/>
    <property type="evidence" value="ECO:0007669"/>
    <property type="project" value="InterPro"/>
</dbReference>
<evidence type="ECO:0000256" key="3">
    <source>
        <dbReference type="ARBA" id="ARBA00006753"/>
    </source>
</evidence>
<keyword evidence="8" id="KW-0560">Oxidoreductase</keyword>
<evidence type="ECO:0000259" key="12">
    <source>
        <dbReference type="Pfam" id="PF00742"/>
    </source>
</evidence>
<comment type="pathway">
    <text evidence="1">Amino-acid biosynthesis; L-threonine biosynthesis; L-threonine from L-aspartate: step 3/5.</text>
</comment>
<dbReference type="PANTHER" id="PTHR43331">
    <property type="entry name" value="HOMOSERINE DEHYDROGENASE"/>
    <property type="match status" value="1"/>
</dbReference>
<dbReference type="Pfam" id="PF00742">
    <property type="entry name" value="Homoserine_dh"/>
    <property type="match status" value="1"/>
</dbReference>
<name>F8AGJ5_PYRYC</name>
<evidence type="ECO:0000256" key="2">
    <source>
        <dbReference type="ARBA" id="ARBA00005062"/>
    </source>
</evidence>
<dbReference type="Gene3D" id="3.30.360.10">
    <property type="entry name" value="Dihydrodipicolinate Reductase, domain 2"/>
    <property type="match status" value="1"/>
</dbReference>
<reference evidence="14 15" key="1">
    <citation type="journal article" date="2011" name="J. Bacteriol.">
        <title>Complete genome sequence of the obligate piezophilic hyperthermophilic archaeon Pyrococcus yayanosii CH1.</title>
        <authorList>
            <person name="Jun X."/>
            <person name="Lupeng L."/>
            <person name="Minjuan X."/>
            <person name="Oger P."/>
            <person name="Fengping W."/>
            <person name="Jebbar M."/>
            <person name="Xiang X."/>
        </authorList>
    </citation>
    <scope>NUCLEOTIDE SEQUENCE [LARGE SCALE GENOMIC DNA]</scope>
    <source>
        <strain evidence="15">CH1 / JCM 16557</strain>
    </source>
</reference>
<dbReference type="GO" id="GO:0009086">
    <property type="term" value="P:methionine biosynthetic process"/>
    <property type="evidence" value="ECO:0007669"/>
    <property type="project" value="UniProtKB-KW"/>
</dbReference>
<dbReference type="EMBL" id="CP002779">
    <property type="protein sequence ID" value="AEH23966.1"/>
    <property type="molecule type" value="Genomic_DNA"/>
</dbReference>
<dbReference type="HOGENOM" id="CLU_009116_1_2_2"/>
<dbReference type="GO" id="GO:0004412">
    <property type="term" value="F:homoserine dehydrogenase activity"/>
    <property type="evidence" value="ECO:0007669"/>
    <property type="project" value="UniProtKB-EC"/>
</dbReference>
<dbReference type="InterPro" id="IPR001342">
    <property type="entry name" value="HDH_cat"/>
</dbReference>
<evidence type="ECO:0000313" key="15">
    <source>
        <dbReference type="Proteomes" id="UP000008386"/>
    </source>
</evidence>
<feature type="active site" description="Proton donor" evidence="10">
    <location>
        <position position="216"/>
    </location>
</feature>
<evidence type="ECO:0000256" key="5">
    <source>
        <dbReference type="ARBA" id="ARBA00013376"/>
    </source>
</evidence>
<dbReference type="SUPFAM" id="SSF55347">
    <property type="entry name" value="Glyceraldehyde-3-phosphate dehydrogenase-like, C-terminal domain"/>
    <property type="match status" value="1"/>
</dbReference>
<dbReference type="NCBIfam" id="NF006235">
    <property type="entry name" value="PRK08374.1"/>
    <property type="match status" value="1"/>
</dbReference>
<keyword evidence="7" id="KW-0791">Threonine biosynthesis</keyword>
<evidence type="ECO:0000256" key="9">
    <source>
        <dbReference type="ARBA" id="ARBA00023167"/>
    </source>
</evidence>
<dbReference type="EC" id="1.1.1.3" evidence="4"/>
<dbReference type="eggNOG" id="arCOG01351">
    <property type="taxonomic scope" value="Archaea"/>
</dbReference>
<organism evidence="14 15">
    <name type="scientific">Pyrococcus yayanosii (strain CH1 / JCM 16557)</name>
    <dbReference type="NCBI Taxonomy" id="529709"/>
    <lineage>
        <taxon>Archaea</taxon>
        <taxon>Methanobacteriati</taxon>
        <taxon>Methanobacteriota</taxon>
        <taxon>Thermococci</taxon>
        <taxon>Thermococcales</taxon>
        <taxon>Thermococcaceae</taxon>
        <taxon>Pyrococcus</taxon>
    </lineage>
</organism>
<dbReference type="FunFam" id="3.30.360.10:FF:000005">
    <property type="entry name" value="Homoserine dehydrogenase"/>
    <property type="match status" value="1"/>
</dbReference>
<dbReference type="PIRSF" id="PIRSF036497">
    <property type="entry name" value="HDH_short"/>
    <property type="match status" value="1"/>
</dbReference>
<dbReference type="Proteomes" id="UP000008386">
    <property type="component" value="Chromosome"/>
</dbReference>
<keyword evidence="11" id="KW-0521">NADP</keyword>
<evidence type="ECO:0000259" key="13">
    <source>
        <dbReference type="Pfam" id="PF03447"/>
    </source>
</evidence>
<comment type="pathway">
    <text evidence="2">Amino-acid biosynthesis; L-methionine biosynthesis via de novo pathway; L-homoserine from L-aspartate: step 3/3.</text>
</comment>
<evidence type="ECO:0000256" key="4">
    <source>
        <dbReference type="ARBA" id="ARBA00013213"/>
    </source>
</evidence>
<evidence type="ECO:0000256" key="10">
    <source>
        <dbReference type="PIRSR" id="PIRSR036497-1"/>
    </source>
</evidence>
<evidence type="ECO:0000313" key="14">
    <source>
        <dbReference type="EMBL" id="AEH23966.1"/>
    </source>
</evidence>
<dbReference type="UniPathway" id="UPA00050">
    <property type="reaction ID" value="UER00063"/>
</dbReference>
<feature type="domain" description="Homoserine dehydrogenase catalytic" evidence="12">
    <location>
        <begin position="149"/>
        <end position="310"/>
    </location>
</feature>
<evidence type="ECO:0000256" key="1">
    <source>
        <dbReference type="ARBA" id="ARBA00005056"/>
    </source>
</evidence>
<dbReference type="Gene3D" id="3.40.50.720">
    <property type="entry name" value="NAD(P)-binding Rossmann-like Domain"/>
    <property type="match status" value="1"/>
</dbReference>
<feature type="binding site" evidence="11">
    <location>
        <position position="117"/>
    </location>
    <ligand>
        <name>NADPH</name>
        <dbReference type="ChEBI" id="CHEBI:57783"/>
    </ligand>
</feature>
<dbReference type="InterPro" id="IPR005106">
    <property type="entry name" value="Asp/hSer_DH_NAD-bd"/>
</dbReference>
<feature type="binding site" evidence="11">
    <location>
        <position position="201"/>
    </location>
    <ligand>
        <name>L-homoserine</name>
        <dbReference type="ChEBI" id="CHEBI:57476"/>
    </ligand>
</feature>
<gene>
    <name evidence="14" type="ordered locus">PYCH_02670</name>
</gene>
<dbReference type="RefSeq" id="WP_013905024.1">
    <property type="nucleotide sequence ID" value="NC_015680.1"/>
</dbReference>
<sequence>MKVVRVSIFGFGTVGRALAEIMAERGRRFGVELRIVSITDRSGTIWGDIDPLEAKEVKETMGRLSAWDEYEVFDFSPEELVQEVRPDILVDVSSHDEAFSMYETALKEGIGVVTSNKPPIANHYRELMKAAEEGGAGLFFEATVMAGTPVIGLLRENLLGDDVLSIEAVLNASTTFILTEMERGSSFEKAVEKAKEQGILEEDPSKDIDGIDAMHKAKILHWVAFGQEAEEVEVKGIREVTDARRVRLIAEVSKGRIRVQPKRLSEGSPLLTEGVLNAAVIRTDLLGELVIKGPGGGGKVTASGVFSDILKAASYMKPLR</sequence>
<dbReference type="SUPFAM" id="SSF51735">
    <property type="entry name" value="NAD(P)-binding Rossmann-fold domains"/>
    <property type="match status" value="1"/>
</dbReference>
<feature type="domain" description="Aspartate/homoserine dehydrogenase NAD-binding" evidence="13">
    <location>
        <begin position="10"/>
        <end position="141"/>
    </location>
</feature>
<dbReference type="InterPro" id="IPR022697">
    <property type="entry name" value="HDH_short"/>
</dbReference>
<evidence type="ECO:0000256" key="7">
    <source>
        <dbReference type="ARBA" id="ARBA00022697"/>
    </source>
</evidence>
<dbReference type="STRING" id="529709.PYCH_02670"/>
<keyword evidence="9" id="KW-0486">Methionine biosynthesis</keyword>
<evidence type="ECO:0000256" key="6">
    <source>
        <dbReference type="ARBA" id="ARBA00022605"/>
    </source>
</evidence>
<dbReference type="Pfam" id="PF03447">
    <property type="entry name" value="NAD_binding_3"/>
    <property type="match status" value="1"/>
</dbReference>
<keyword evidence="6" id="KW-0028">Amino-acid biosynthesis</keyword>
<evidence type="ECO:0000256" key="8">
    <source>
        <dbReference type="ARBA" id="ARBA00023002"/>
    </source>
</evidence>
<feature type="binding site" evidence="11">
    <location>
        <begin position="10"/>
        <end position="15"/>
    </location>
    <ligand>
        <name>NADP(+)</name>
        <dbReference type="ChEBI" id="CHEBI:58349"/>
    </ligand>
</feature>
<dbReference type="OrthoDB" id="4488at2157"/>
<keyword evidence="15" id="KW-1185">Reference proteome</keyword>
<dbReference type="UniPathway" id="UPA00051">
    <property type="reaction ID" value="UER00465"/>
</dbReference>
<dbReference type="GeneID" id="10836845"/>
<dbReference type="AlphaFoldDB" id="F8AGJ5"/>
<dbReference type="GO" id="GO:0009088">
    <property type="term" value="P:threonine biosynthetic process"/>
    <property type="evidence" value="ECO:0007669"/>
    <property type="project" value="UniProtKB-UniPathway"/>
</dbReference>
<dbReference type="PANTHER" id="PTHR43331:SF1">
    <property type="entry name" value="HOMOSERINE DEHYDROGENASE"/>
    <property type="match status" value="1"/>
</dbReference>
<dbReference type="InterPro" id="IPR036291">
    <property type="entry name" value="NAD(P)-bd_dom_sf"/>
</dbReference>
<protein>
    <recommendedName>
        <fullName evidence="5">Homoserine dehydrogenase</fullName>
        <ecNumber evidence="4">1.1.1.3</ecNumber>
    </recommendedName>
</protein>